<feature type="domain" description="CheR-type methyltransferase" evidence="4">
    <location>
        <begin position="213"/>
        <end position="474"/>
    </location>
</feature>
<protein>
    <submittedName>
        <fullName evidence="5">Chemotaxis protein CheB</fullName>
    </submittedName>
</protein>
<gene>
    <name evidence="5" type="ORF">QTN89_17820</name>
</gene>
<dbReference type="PANTHER" id="PTHR24422">
    <property type="entry name" value="CHEMOTAXIS PROTEIN METHYLTRANSFERASE"/>
    <property type="match status" value="1"/>
</dbReference>
<feature type="active site" evidence="1">
    <location>
        <position position="20"/>
    </location>
</feature>
<dbReference type="Pfam" id="PF03705">
    <property type="entry name" value="CheR_N"/>
    <property type="match status" value="1"/>
</dbReference>
<dbReference type="Gene3D" id="3.40.50.180">
    <property type="entry name" value="Methylesterase CheB, C-terminal domain"/>
    <property type="match status" value="1"/>
</dbReference>
<dbReference type="SUPFAM" id="SSF52738">
    <property type="entry name" value="Methylesterase CheB, C-terminal domain"/>
    <property type="match status" value="1"/>
</dbReference>
<dbReference type="SUPFAM" id="SSF47757">
    <property type="entry name" value="Chemotaxis receptor methyltransferase CheR, N-terminal domain"/>
    <property type="match status" value="1"/>
</dbReference>
<accession>A0ABT7PLC5</accession>
<evidence type="ECO:0000259" key="3">
    <source>
        <dbReference type="PROSITE" id="PS50122"/>
    </source>
</evidence>
<dbReference type="InterPro" id="IPR000780">
    <property type="entry name" value="CheR_MeTrfase"/>
</dbReference>
<feature type="active site" evidence="1">
    <location>
        <position position="138"/>
    </location>
</feature>
<dbReference type="PROSITE" id="PS50123">
    <property type="entry name" value="CHER"/>
    <property type="match status" value="1"/>
</dbReference>
<dbReference type="SUPFAM" id="SSF53335">
    <property type="entry name" value="S-adenosyl-L-methionine-dependent methyltransferases"/>
    <property type="match status" value="1"/>
</dbReference>
<evidence type="ECO:0000313" key="6">
    <source>
        <dbReference type="Proteomes" id="UP001239462"/>
    </source>
</evidence>
<dbReference type="EMBL" id="JASZZN010000013">
    <property type="protein sequence ID" value="MDM4017310.1"/>
    <property type="molecule type" value="Genomic_DNA"/>
</dbReference>
<dbReference type="SMART" id="SM00138">
    <property type="entry name" value="MeTrc"/>
    <property type="match status" value="1"/>
</dbReference>
<dbReference type="InterPro" id="IPR050903">
    <property type="entry name" value="Bact_Chemotaxis_MeTrfase"/>
</dbReference>
<dbReference type="Pfam" id="PF01339">
    <property type="entry name" value="CheB_methylest"/>
    <property type="match status" value="1"/>
</dbReference>
<feature type="active site" evidence="1">
    <location>
        <position position="47"/>
    </location>
</feature>
<dbReference type="RefSeq" id="WP_149499115.1">
    <property type="nucleotide sequence ID" value="NZ_JASZZN010000013.1"/>
</dbReference>
<dbReference type="CDD" id="cd16434">
    <property type="entry name" value="CheB-CheR_fusion"/>
    <property type="match status" value="1"/>
</dbReference>
<dbReference type="Gene3D" id="3.40.50.150">
    <property type="entry name" value="Vaccinia Virus protein VP39"/>
    <property type="match status" value="1"/>
</dbReference>
<keyword evidence="1" id="KW-0145">Chemotaxis</keyword>
<evidence type="ECO:0000313" key="5">
    <source>
        <dbReference type="EMBL" id="MDM4017310.1"/>
    </source>
</evidence>
<sequence>MNQPTSHNNRAKSIIAIGASAGGLRSLEVLFGNLNPDTGCAIVVIVHLSPGFKSLMDEILARHTSMPIVNVADGMPVEPNHIYLNNAAQETRIEQSHFVLSDADSEKIPKPIDHFFSSAAQTYGKHCIGVVLSGTGSDGSVGIRQIRAAGGVTVVESPDSAEFNGMPTNAISTGDVLFSLPREEISSLLMRFASDPDSMIDEDPTEPKHLRTDIERIFSLLCDRHGIDFAHYKAGTIDRRVTRRIVSTGANTLAEYAETIRDNPEELDALYFDLLIGVTKFFRDEEAYSVLRQELVTTIQNFSPDDELRVWVAGCATGEEAYTVGMVTIEAFDAAGKTPRFKILATDVHDRALKVAAKGIYSKEAIEHLTPERQERFFLKVDSNLRSVDTHLRRHIIFTRHNVIKDPPFSRIHLIACRNMLIYLEKEAQQSAFHSFHFSLEADGILMLGPSEVPSMMDSEFETIDPTWRLYRKIGSGTKFLPDQLKNYKTKKVFPSRLVELVNRSGSGRPSFSTLLDSYDLLLGEYVKRGLLVDEYRNVIHVFGDAHFYLIPTNGRPSGKVSQLLPDGVRGSIGAAMVRAVETKKQVLLRDVAFPQKGGQVRVTDVIVRAIPKEPSSSRFLWFIEFGSGNELGNSEFEELTPSRSGIEHDALRSELEYTKETLNATIEELEASNEQLQSTNQELIASNEELQSTNEELQSVNEELYSVNSENQRQITELQVVTDDLNNLLGLSDIGTIFLDQNLCIRKFTPLATKYFRLMSHDVGRPIDNFTHSLPIPELSQLLHQVRDSGKSVIKKFTENSAHQVIVKLMVYQTTTKQKGVIINIIDTSAFEASDHPDESD</sequence>
<dbReference type="InterPro" id="IPR000673">
    <property type="entry name" value="Sig_transdc_resp-reg_Me-estase"/>
</dbReference>
<comment type="caution">
    <text evidence="5">The sequence shown here is derived from an EMBL/GenBank/DDBJ whole genome shotgun (WGS) entry which is preliminary data.</text>
</comment>
<dbReference type="PANTHER" id="PTHR24422:SF27">
    <property type="entry name" value="PROTEIN-GLUTAMATE O-METHYLTRANSFERASE"/>
    <property type="match status" value="1"/>
</dbReference>
<dbReference type="InterPro" id="IPR022641">
    <property type="entry name" value="CheR_N"/>
</dbReference>
<dbReference type="Proteomes" id="UP001239462">
    <property type="component" value="Unassembled WGS sequence"/>
</dbReference>
<reference evidence="5 6" key="1">
    <citation type="submission" date="2023-06" db="EMBL/GenBank/DDBJ databases">
        <title>Roseiconus lacunae JC819 isolated from Gulf of Mannar region, Tamil Nadu.</title>
        <authorList>
            <person name="Pk S."/>
            <person name="Ch S."/>
            <person name="Ch V.R."/>
        </authorList>
    </citation>
    <scope>NUCLEOTIDE SEQUENCE [LARGE SCALE GENOMIC DNA]</scope>
    <source>
        <strain evidence="5 6">JC819</strain>
    </source>
</reference>
<dbReference type="PRINTS" id="PR00996">
    <property type="entry name" value="CHERMTFRASE"/>
</dbReference>
<evidence type="ECO:0000256" key="1">
    <source>
        <dbReference type="PROSITE-ProRule" id="PRU00050"/>
    </source>
</evidence>
<dbReference type="Pfam" id="PF13596">
    <property type="entry name" value="PAS_10"/>
    <property type="match status" value="1"/>
</dbReference>
<dbReference type="PROSITE" id="PS50122">
    <property type="entry name" value="CHEB"/>
    <property type="match status" value="1"/>
</dbReference>
<dbReference type="InterPro" id="IPR022642">
    <property type="entry name" value="CheR_C"/>
</dbReference>
<feature type="domain" description="CheB-type methylesterase" evidence="3">
    <location>
        <begin position="4"/>
        <end position="196"/>
    </location>
</feature>
<dbReference type="Pfam" id="PF01739">
    <property type="entry name" value="CheR"/>
    <property type="match status" value="1"/>
</dbReference>
<dbReference type="InterPro" id="IPR029063">
    <property type="entry name" value="SAM-dependent_MTases_sf"/>
</dbReference>
<organism evidence="5 6">
    <name type="scientific">Roseiconus lacunae</name>
    <dbReference type="NCBI Taxonomy" id="2605694"/>
    <lineage>
        <taxon>Bacteria</taxon>
        <taxon>Pseudomonadati</taxon>
        <taxon>Planctomycetota</taxon>
        <taxon>Planctomycetia</taxon>
        <taxon>Pirellulales</taxon>
        <taxon>Pirellulaceae</taxon>
        <taxon>Roseiconus</taxon>
    </lineage>
</organism>
<evidence type="ECO:0000259" key="4">
    <source>
        <dbReference type="PROSITE" id="PS50123"/>
    </source>
</evidence>
<dbReference type="InterPro" id="IPR035909">
    <property type="entry name" value="CheB_C"/>
</dbReference>
<keyword evidence="2" id="KW-0175">Coiled coil</keyword>
<evidence type="ECO:0000256" key="2">
    <source>
        <dbReference type="SAM" id="Coils"/>
    </source>
</evidence>
<name>A0ABT7PLC5_9BACT</name>
<proteinExistence type="predicted"/>
<feature type="coiled-coil region" evidence="2">
    <location>
        <begin position="653"/>
        <end position="711"/>
    </location>
</feature>
<keyword evidence="1" id="KW-0378">Hydrolase</keyword>
<keyword evidence="6" id="KW-1185">Reference proteome</keyword>